<dbReference type="STRING" id="34720.A0A195FHJ4"/>
<dbReference type="AlphaFoldDB" id="A0A195FHJ4"/>
<dbReference type="EMBL" id="KQ981560">
    <property type="protein sequence ID" value="KYN39858.1"/>
    <property type="molecule type" value="Genomic_DNA"/>
</dbReference>
<organism evidence="1 2">
    <name type="scientific">Trachymyrmex septentrionalis</name>
    <dbReference type="NCBI Taxonomy" id="34720"/>
    <lineage>
        <taxon>Eukaryota</taxon>
        <taxon>Metazoa</taxon>
        <taxon>Ecdysozoa</taxon>
        <taxon>Arthropoda</taxon>
        <taxon>Hexapoda</taxon>
        <taxon>Insecta</taxon>
        <taxon>Pterygota</taxon>
        <taxon>Neoptera</taxon>
        <taxon>Endopterygota</taxon>
        <taxon>Hymenoptera</taxon>
        <taxon>Apocrita</taxon>
        <taxon>Aculeata</taxon>
        <taxon>Formicoidea</taxon>
        <taxon>Formicidae</taxon>
        <taxon>Myrmicinae</taxon>
        <taxon>Trachymyrmex</taxon>
    </lineage>
</organism>
<sequence>TLYSEDDYVLVRQLQKKVGINNKLMPKYEDHLLLPVLNNNRYVLKNIPGFNISSRLYNTILSSDKLKPSIKSAIQPFESN</sequence>
<dbReference type="Proteomes" id="UP000078541">
    <property type="component" value="Unassembled WGS sequence"/>
</dbReference>
<name>A0A195FHJ4_9HYME</name>
<accession>A0A195FHJ4</accession>
<proteinExistence type="predicted"/>
<evidence type="ECO:0000313" key="2">
    <source>
        <dbReference type="Proteomes" id="UP000078541"/>
    </source>
</evidence>
<protein>
    <submittedName>
        <fullName evidence="1">Uncharacterized protein</fullName>
    </submittedName>
</protein>
<feature type="non-terminal residue" evidence="1">
    <location>
        <position position="1"/>
    </location>
</feature>
<reference evidence="1 2" key="1">
    <citation type="submission" date="2016-03" db="EMBL/GenBank/DDBJ databases">
        <title>Trachymyrmex septentrionalis WGS genome.</title>
        <authorList>
            <person name="Nygaard S."/>
            <person name="Hu H."/>
            <person name="Boomsma J."/>
            <person name="Zhang G."/>
        </authorList>
    </citation>
    <scope>NUCLEOTIDE SEQUENCE [LARGE SCALE GENOMIC DNA]</scope>
    <source>
        <strain evidence="1">Tsep2-gDNA-1</strain>
        <tissue evidence="1">Whole body</tissue>
    </source>
</reference>
<keyword evidence="2" id="KW-1185">Reference proteome</keyword>
<evidence type="ECO:0000313" key="1">
    <source>
        <dbReference type="EMBL" id="KYN39858.1"/>
    </source>
</evidence>
<gene>
    <name evidence="1" type="ORF">ALC56_05626</name>
</gene>